<evidence type="ECO:0000313" key="3">
    <source>
        <dbReference type="Proteomes" id="UP000016933"/>
    </source>
</evidence>
<proteinExistence type="predicted"/>
<evidence type="ECO:0000313" key="2">
    <source>
        <dbReference type="EMBL" id="EME39820.1"/>
    </source>
</evidence>
<feature type="region of interest" description="Disordered" evidence="1">
    <location>
        <begin position="42"/>
        <end position="90"/>
    </location>
</feature>
<keyword evidence="3" id="KW-1185">Reference proteome</keyword>
<dbReference type="EMBL" id="KB446544">
    <property type="protein sequence ID" value="EME39820.1"/>
    <property type="molecule type" value="Genomic_DNA"/>
</dbReference>
<feature type="compositionally biased region" description="Polar residues" evidence="1">
    <location>
        <begin position="76"/>
        <end position="86"/>
    </location>
</feature>
<gene>
    <name evidence="2" type="ORF">DOTSEDRAFT_74656</name>
</gene>
<evidence type="ECO:0000256" key="1">
    <source>
        <dbReference type="SAM" id="MobiDB-lite"/>
    </source>
</evidence>
<name>N1PE20_DOTSN</name>
<dbReference type="AlphaFoldDB" id="N1PE20"/>
<sequence length="135" mass="14418">MPGRFGFLFRKSSRRYDAVPQPNQEGDALGRLYRWFLGGSLSRPRTESASEHNALLHSKGDPSQNLPSAQPDASDVTPQDNSTTAAIATEPHIRGRMESVQIAVIAVNGTRPTGYIGIAIPPTAGINPRTAPAGI</sequence>
<reference evidence="2 3" key="2">
    <citation type="journal article" date="2012" name="PLoS Pathog.">
        <title>Diverse lifestyles and strategies of plant pathogenesis encoded in the genomes of eighteen Dothideomycetes fungi.</title>
        <authorList>
            <person name="Ohm R.A."/>
            <person name="Feau N."/>
            <person name="Henrissat B."/>
            <person name="Schoch C.L."/>
            <person name="Horwitz B.A."/>
            <person name="Barry K.W."/>
            <person name="Condon B.J."/>
            <person name="Copeland A.C."/>
            <person name="Dhillon B."/>
            <person name="Glaser F."/>
            <person name="Hesse C.N."/>
            <person name="Kosti I."/>
            <person name="LaButti K."/>
            <person name="Lindquist E.A."/>
            <person name="Lucas S."/>
            <person name="Salamov A.A."/>
            <person name="Bradshaw R.E."/>
            <person name="Ciuffetti L."/>
            <person name="Hamelin R.C."/>
            <person name="Kema G.H.J."/>
            <person name="Lawrence C."/>
            <person name="Scott J.A."/>
            <person name="Spatafora J.W."/>
            <person name="Turgeon B.G."/>
            <person name="de Wit P.J.G.M."/>
            <person name="Zhong S."/>
            <person name="Goodwin S.B."/>
            <person name="Grigoriev I.V."/>
        </authorList>
    </citation>
    <scope>NUCLEOTIDE SEQUENCE [LARGE SCALE GENOMIC DNA]</scope>
    <source>
        <strain evidence="3">NZE10 / CBS 128990</strain>
    </source>
</reference>
<protein>
    <submittedName>
        <fullName evidence="2">Uncharacterized protein</fullName>
    </submittedName>
</protein>
<accession>N1PE20</accession>
<reference evidence="3" key="1">
    <citation type="journal article" date="2012" name="PLoS Genet.">
        <title>The genomes of the fungal plant pathogens Cladosporium fulvum and Dothistroma septosporum reveal adaptation to different hosts and lifestyles but also signatures of common ancestry.</title>
        <authorList>
            <person name="de Wit P.J.G.M."/>
            <person name="van der Burgt A."/>
            <person name="Oekmen B."/>
            <person name="Stergiopoulos I."/>
            <person name="Abd-Elsalam K.A."/>
            <person name="Aerts A.L."/>
            <person name="Bahkali A.H."/>
            <person name="Beenen H.G."/>
            <person name="Chettri P."/>
            <person name="Cox M.P."/>
            <person name="Datema E."/>
            <person name="de Vries R.P."/>
            <person name="Dhillon B."/>
            <person name="Ganley A.R."/>
            <person name="Griffiths S.A."/>
            <person name="Guo Y."/>
            <person name="Hamelin R.C."/>
            <person name="Henrissat B."/>
            <person name="Kabir M.S."/>
            <person name="Jashni M.K."/>
            <person name="Kema G."/>
            <person name="Klaubauf S."/>
            <person name="Lapidus A."/>
            <person name="Levasseur A."/>
            <person name="Lindquist E."/>
            <person name="Mehrabi R."/>
            <person name="Ohm R.A."/>
            <person name="Owen T.J."/>
            <person name="Salamov A."/>
            <person name="Schwelm A."/>
            <person name="Schijlen E."/>
            <person name="Sun H."/>
            <person name="van den Burg H.A."/>
            <person name="van Ham R.C.H.J."/>
            <person name="Zhang S."/>
            <person name="Goodwin S.B."/>
            <person name="Grigoriev I.V."/>
            <person name="Collemare J."/>
            <person name="Bradshaw R.E."/>
        </authorList>
    </citation>
    <scope>NUCLEOTIDE SEQUENCE [LARGE SCALE GENOMIC DNA]</scope>
    <source>
        <strain evidence="3">NZE10 / CBS 128990</strain>
    </source>
</reference>
<dbReference type="Proteomes" id="UP000016933">
    <property type="component" value="Unassembled WGS sequence"/>
</dbReference>
<dbReference type="HOGENOM" id="CLU_1885706_0_0_1"/>
<organism evidence="2 3">
    <name type="scientific">Dothistroma septosporum (strain NZE10 / CBS 128990)</name>
    <name type="common">Red band needle blight fungus</name>
    <name type="synonym">Mycosphaerella pini</name>
    <dbReference type="NCBI Taxonomy" id="675120"/>
    <lineage>
        <taxon>Eukaryota</taxon>
        <taxon>Fungi</taxon>
        <taxon>Dikarya</taxon>
        <taxon>Ascomycota</taxon>
        <taxon>Pezizomycotina</taxon>
        <taxon>Dothideomycetes</taxon>
        <taxon>Dothideomycetidae</taxon>
        <taxon>Mycosphaerellales</taxon>
        <taxon>Mycosphaerellaceae</taxon>
        <taxon>Dothistroma</taxon>
    </lineage>
</organism>